<feature type="signal peptide" evidence="2">
    <location>
        <begin position="1"/>
        <end position="25"/>
    </location>
</feature>
<proteinExistence type="predicted"/>
<protein>
    <recommendedName>
        <fullName evidence="5">Secreted protein</fullName>
    </recommendedName>
</protein>
<keyword evidence="1" id="KW-0472">Membrane</keyword>
<keyword evidence="4" id="KW-1185">Reference proteome</keyword>
<reference evidence="3 4" key="1">
    <citation type="submission" date="2016-12" db="EMBL/GenBank/DDBJ databases">
        <title>The genomes of Aspergillus section Nigri reveals drivers in fungal speciation.</title>
        <authorList>
            <consortium name="DOE Joint Genome Institute"/>
            <person name="Vesth T.C."/>
            <person name="Nybo J."/>
            <person name="Theobald S."/>
            <person name="Brandl J."/>
            <person name="Frisvad J.C."/>
            <person name="Nielsen K.F."/>
            <person name="Lyhne E.K."/>
            <person name="Kogle M.E."/>
            <person name="Kuo A."/>
            <person name="Riley R."/>
            <person name="Clum A."/>
            <person name="Nolan M."/>
            <person name="Lipzen A."/>
            <person name="Salamov A."/>
            <person name="Henrissat B."/>
            <person name="Wiebenga A."/>
            <person name="De Vries R.P."/>
            <person name="Grigoriev I.V."/>
            <person name="Mortensen U.H."/>
            <person name="Andersen M.R."/>
            <person name="Baker S.E."/>
        </authorList>
    </citation>
    <scope>NUCLEOTIDE SEQUENCE [LARGE SCALE GENOMIC DNA]</scope>
    <source>
        <strain evidence="3 4">CBS 115572</strain>
    </source>
</reference>
<accession>A0A317WYF6</accession>
<evidence type="ECO:0000256" key="2">
    <source>
        <dbReference type="SAM" id="SignalP"/>
    </source>
</evidence>
<keyword evidence="2" id="KW-0732">Signal</keyword>
<dbReference type="Proteomes" id="UP000246702">
    <property type="component" value="Unassembled WGS sequence"/>
</dbReference>
<keyword evidence="1" id="KW-1133">Transmembrane helix</keyword>
<feature type="transmembrane region" description="Helical" evidence="1">
    <location>
        <begin position="29"/>
        <end position="48"/>
    </location>
</feature>
<evidence type="ECO:0000313" key="3">
    <source>
        <dbReference type="EMBL" id="PWY91403.1"/>
    </source>
</evidence>
<sequence length="129" mass="14194">MGLGGLFRLVILHHLTLLLPPLPESGPTVSYPFLVSFLYGVCVCYLSSRTPRMIASRRRHPLIAFSAPTFSPLGGSVGVDWITIPRQLHGTTRFQPRGLRIPPDPELICSLILPNRASPILRPFDLPGS</sequence>
<dbReference type="AlphaFoldDB" id="A0A317WYF6"/>
<evidence type="ECO:0000313" key="4">
    <source>
        <dbReference type="Proteomes" id="UP000246702"/>
    </source>
</evidence>
<evidence type="ECO:0008006" key="5">
    <source>
        <dbReference type="Google" id="ProtNLM"/>
    </source>
</evidence>
<dbReference type="RefSeq" id="XP_025469131.1">
    <property type="nucleotide sequence ID" value="XM_025607330.1"/>
</dbReference>
<dbReference type="EMBL" id="MSFK01000009">
    <property type="protein sequence ID" value="PWY91403.1"/>
    <property type="molecule type" value="Genomic_DNA"/>
</dbReference>
<comment type="caution">
    <text evidence="3">The sequence shown here is derived from an EMBL/GenBank/DDBJ whole genome shotgun (WGS) entry which is preliminary data.</text>
</comment>
<name>A0A317WYF6_9EURO</name>
<keyword evidence="1" id="KW-0812">Transmembrane</keyword>
<evidence type="ECO:0000256" key="1">
    <source>
        <dbReference type="SAM" id="Phobius"/>
    </source>
</evidence>
<organism evidence="3 4">
    <name type="scientific">Aspergillus sclerotioniger CBS 115572</name>
    <dbReference type="NCBI Taxonomy" id="1450535"/>
    <lineage>
        <taxon>Eukaryota</taxon>
        <taxon>Fungi</taxon>
        <taxon>Dikarya</taxon>
        <taxon>Ascomycota</taxon>
        <taxon>Pezizomycotina</taxon>
        <taxon>Eurotiomycetes</taxon>
        <taxon>Eurotiomycetidae</taxon>
        <taxon>Eurotiales</taxon>
        <taxon>Aspergillaceae</taxon>
        <taxon>Aspergillus</taxon>
        <taxon>Aspergillus subgen. Circumdati</taxon>
    </lineage>
</organism>
<feature type="chain" id="PRO_5016345247" description="Secreted protein" evidence="2">
    <location>
        <begin position="26"/>
        <end position="129"/>
    </location>
</feature>
<dbReference type="GeneID" id="37109473"/>
<gene>
    <name evidence="3" type="ORF">BO94DRAFT_391978</name>
</gene>